<accession>A0ABU0BU97</accession>
<evidence type="ECO:0000313" key="2">
    <source>
        <dbReference type="Proteomes" id="UP001230207"/>
    </source>
</evidence>
<keyword evidence="2" id="KW-1185">Reference proteome</keyword>
<dbReference type="RefSeq" id="WP_307232733.1">
    <property type="nucleotide sequence ID" value="NZ_JAUSVF010000001.1"/>
</dbReference>
<sequence length="301" mass="33254">MDERIVLKPAQTPYDGSSKPFTIGLAQLKQDHWIAPDSDLAFYLAEKRALLASDRAAVFAAEPDTEPAQQELLDLLVEFLPRKHPSIYCRRGDSIEVAGQTFALTGEAPLVTAGLLVQDDFAIMRRKETGWHLVAAFIAFPSSWSLAEKYGRSMDEIHAPVPGFETGTRNAELISRMFDNLPPARFVERFNWAVNSEGALHLPKSKSEDAEAKSVELSEDSIFLRVERQTLRKLPKTGDIVFTIRIYSDPLAVLQARPDRAALASSLAAQLEALSPQEAAYKGLASKRKALFSALDKLSEG</sequence>
<dbReference type="Proteomes" id="UP001230207">
    <property type="component" value="Unassembled WGS sequence"/>
</dbReference>
<comment type="caution">
    <text evidence="1">The sequence shown here is derived from an EMBL/GenBank/DDBJ whole genome shotgun (WGS) entry which is preliminary data.</text>
</comment>
<dbReference type="InterPro" id="IPR021848">
    <property type="entry name" value="HODM_asu-like"/>
</dbReference>
<organism evidence="1 2">
    <name type="scientific">Pararhizobium capsulatum DSM 1112</name>
    <dbReference type="NCBI Taxonomy" id="1121113"/>
    <lineage>
        <taxon>Bacteria</taxon>
        <taxon>Pseudomonadati</taxon>
        <taxon>Pseudomonadota</taxon>
        <taxon>Alphaproteobacteria</taxon>
        <taxon>Hyphomicrobiales</taxon>
        <taxon>Rhizobiaceae</taxon>
        <taxon>Rhizobium/Agrobacterium group</taxon>
        <taxon>Pararhizobium</taxon>
    </lineage>
</organism>
<gene>
    <name evidence="1" type="ORF">QO002_003964</name>
</gene>
<evidence type="ECO:0008006" key="3">
    <source>
        <dbReference type="Google" id="ProtNLM"/>
    </source>
</evidence>
<name>A0ABU0BU97_9HYPH</name>
<reference evidence="1 2" key="1">
    <citation type="submission" date="2023-07" db="EMBL/GenBank/DDBJ databases">
        <title>Genomic Encyclopedia of Type Strains, Phase IV (KMG-IV): sequencing the most valuable type-strain genomes for metagenomic binning, comparative biology and taxonomic classification.</title>
        <authorList>
            <person name="Goeker M."/>
        </authorList>
    </citation>
    <scope>NUCLEOTIDE SEQUENCE [LARGE SCALE GENOMIC DNA]</scope>
    <source>
        <strain evidence="1 2">DSM 1112</strain>
    </source>
</reference>
<proteinExistence type="predicted"/>
<dbReference type="EMBL" id="JAUSVF010000001">
    <property type="protein sequence ID" value="MDQ0321826.1"/>
    <property type="molecule type" value="Genomic_DNA"/>
</dbReference>
<dbReference type="Pfam" id="PF11927">
    <property type="entry name" value="HODM_asu-like"/>
    <property type="match status" value="1"/>
</dbReference>
<protein>
    <recommendedName>
        <fullName evidence="3">DUF3445 domain-containing protein</fullName>
    </recommendedName>
</protein>
<evidence type="ECO:0000313" key="1">
    <source>
        <dbReference type="EMBL" id="MDQ0321826.1"/>
    </source>
</evidence>